<protein>
    <submittedName>
        <fullName evidence="1">Uncharacterized protein</fullName>
    </submittedName>
</protein>
<dbReference type="Proteomes" id="UP001607303">
    <property type="component" value="Unassembled WGS sequence"/>
</dbReference>
<evidence type="ECO:0000313" key="2">
    <source>
        <dbReference type="Proteomes" id="UP001607303"/>
    </source>
</evidence>
<name>A0ABD2CNQ9_VESMC</name>
<evidence type="ECO:0000313" key="1">
    <source>
        <dbReference type="EMBL" id="KAL2745803.1"/>
    </source>
</evidence>
<dbReference type="AlphaFoldDB" id="A0ABD2CNQ9"/>
<accession>A0ABD2CNQ9</accession>
<organism evidence="1 2">
    <name type="scientific">Vespula maculifrons</name>
    <name type="common">Eastern yellow jacket</name>
    <name type="synonym">Wasp</name>
    <dbReference type="NCBI Taxonomy" id="7453"/>
    <lineage>
        <taxon>Eukaryota</taxon>
        <taxon>Metazoa</taxon>
        <taxon>Ecdysozoa</taxon>
        <taxon>Arthropoda</taxon>
        <taxon>Hexapoda</taxon>
        <taxon>Insecta</taxon>
        <taxon>Pterygota</taxon>
        <taxon>Neoptera</taxon>
        <taxon>Endopterygota</taxon>
        <taxon>Hymenoptera</taxon>
        <taxon>Apocrita</taxon>
        <taxon>Aculeata</taxon>
        <taxon>Vespoidea</taxon>
        <taxon>Vespidae</taxon>
        <taxon>Vespinae</taxon>
        <taxon>Vespula</taxon>
    </lineage>
</organism>
<proteinExistence type="predicted"/>
<reference evidence="1 2" key="1">
    <citation type="journal article" date="2024" name="Ann. Entomol. Soc. Am.">
        <title>Genomic analyses of the southern and eastern yellowjacket wasps (Hymenoptera: Vespidae) reveal evolutionary signatures of social life.</title>
        <authorList>
            <person name="Catto M.A."/>
            <person name="Caine P.B."/>
            <person name="Orr S.E."/>
            <person name="Hunt B.G."/>
            <person name="Goodisman M.A.D."/>
        </authorList>
    </citation>
    <scope>NUCLEOTIDE SEQUENCE [LARGE SCALE GENOMIC DNA]</scope>
    <source>
        <strain evidence="1">232</strain>
        <tissue evidence="1">Head and thorax</tissue>
    </source>
</reference>
<sequence length="61" mass="7117">MDCTGICDPWTSEKRYRGMTKQTCFLTPMRRAYLLDIITLLGRYELLITVLNVRSIITFIA</sequence>
<dbReference type="EMBL" id="JAYRBN010000040">
    <property type="protein sequence ID" value="KAL2745803.1"/>
    <property type="molecule type" value="Genomic_DNA"/>
</dbReference>
<gene>
    <name evidence="1" type="ORF">V1477_005957</name>
</gene>
<comment type="caution">
    <text evidence="1">The sequence shown here is derived from an EMBL/GenBank/DDBJ whole genome shotgun (WGS) entry which is preliminary data.</text>
</comment>
<keyword evidence="2" id="KW-1185">Reference proteome</keyword>